<gene>
    <name evidence="2" type="ORF">NYR54_08390</name>
</gene>
<feature type="transmembrane region" description="Helical" evidence="1">
    <location>
        <begin position="390"/>
        <end position="408"/>
    </location>
</feature>
<feature type="transmembrane region" description="Helical" evidence="1">
    <location>
        <begin position="210"/>
        <end position="228"/>
    </location>
</feature>
<evidence type="ECO:0000313" key="2">
    <source>
        <dbReference type="EMBL" id="MCT8990312.1"/>
    </source>
</evidence>
<reference evidence="2" key="1">
    <citation type="submission" date="2022-08" db="EMBL/GenBank/DDBJ databases">
        <title>Chelativorans sichuanense sp. nov., a paraffin oil-degrading bacterium isolated from a mixture of oil-based drill cuttings and paddy soil.</title>
        <authorList>
            <person name="Yu J."/>
            <person name="Liu H."/>
            <person name="Chen Q."/>
        </authorList>
    </citation>
    <scope>NUCLEOTIDE SEQUENCE</scope>
    <source>
        <strain evidence="2">SCAU 2101</strain>
    </source>
</reference>
<keyword evidence="1" id="KW-0812">Transmembrane</keyword>
<dbReference type="RefSeq" id="WP_261515173.1">
    <property type="nucleotide sequence ID" value="NZ_JAODNV010000008.1"/>
</dbReference>
<keyword evidence="3" id="KW-1185">Reference proteome</keyword>
<sequence>MPWLLLLFLTSLCFVMLLYGLLEPGRYYQFPFFAAGIFTSFILPQLPGLINNPFMGEATLNRALFFSFLCLLMCWVGWELAVRRQGYARPSVAFSENRLLVAACALTLVGAYFFWRFGQLPDEERLRGILTGRAVAYMFFAKLLTYGFAIGLLCLTNRPSRLAWAVILVCTAFYLERIIIAGRRGETAEFILLITLALWFQKGWAVPRSSVVIGLLFSIVGMLAAGQYREATYYTEEPDWSSVLNIDLAENWNQLLQNGGAEMGNAAMAMDFINRQRRFDFGLNHWNSTVFAYVPAQIVGQSLKDSLMVDVPPTYERGYQPLVGSTPTGMTDAFASFWYFGCVKFLLIGWAMGRIYSAARRGSTVMQLVYMLSAVPSMLTITHFTNEIVIAWIHLAAFMIPVLIYAQLQENRVAQQLTLRAGSAQT</sequence>
<evidence type="ECO:0000313" key="3">
    <source>
        <dbReference type="Proteomes" id="UP001149009"/>
    </source>
</evidence>
<organism evidence="2 3">
    <name type="scientific">Chelativorans petroleitrophicus</name>
    <dbReference type="NCBI Taxonomy" id="2975484"/>
    <lineage>
        <taxon>Bacteria</taxon>
        <taxon>Pseudomonadati</taxon>
        <taxon>Pseudomonadota</taxon>
        <taxon>Alphaproteobacteria</taxon>
        <taxon>Hyphomicrobiales</taxon>
        <taxon>Phyllobacteriaceae</taxon>
        <taxon>Chelativorans</taxon>
    </lineage>
</organism>
<keyword evidence="1" id="KW-1133">Transmembrane helix</keyword>
<accession>A0A9X2X6P6</accession>
<evidence type="ECO:0000256" key="1">
    <source>
        <dbReference type="SAM" id="Phobius"/>
    </source>
</evidence>
<comment type="caution">
    <text evidence="2">The sequence shown here is derived from an EMBL/GenBank/DDBJ whole genome shotgun (WGS) entry which is preliminary data.</text>
</comment>
<feature type="transmembrane region" description="Helical" evidence="1">
    <location>
        <begin position="98"/>
        <end position="115"/>
    </location>
</feature>
<proteinExistence type="predicted"/>
<keyword evidence="1" id="KW-0472">Membrane</keyword>
<feature type="transmembrane region" description="Helical" evidence="1">
    <location>
        <begin position="368"/>
        <end position="384"/>
    </location>
</feature>
<feature type="transmembrane region" description="Helical" evidence="1">
    <location>
        <begin position="135"/>
        <end position="156"/>
    </location>
</feature>
<evidence type="ECO:0008006" key="4">
    <source>
        <dbReference type="Google" id="ProtNLM"/>
    </source>
</evidence>
<name>A0A9X2X6P6_9HYPH</name>
<feature type="transmembrane region" description="Helical" evidence="1">
    <location>
        <begin position="30"/>
        <end position="50"/>
    </location>
</feature>
<protein>
    <recommendedName>
        <fullName evidence="4">Oligosaccharide repeat unit polymerase</fullName>
    </recommendedName>
</protein>
<dbReference type="AlphaFoldDB" id="A0A9X2X6P6"/>
<feature type="transmembrane region" description="Helical" evidence="1">
    <location>
        <begin position="62"/>
        <end position="78"/>
    </location>
</feature>
<feature type="transmembrane region" description="Helical" evidence="1">
    <location>
        <begin position="337"/>
        <end position="356"/>
    </location>
</feature>
<feature type="transmembrane region" description="Helical" evidence="1">
    <location>
        <begin position="162"/>
        <end position="180"/>
    </location>
</feature>
<dbReference type="Proteomes" id="UP001149009">
    <property type="component" value="Unassembled WGS sequence"/>
</dbReference>
<dbReference type="EMBL" id="JAODNV010000008">
    <property type="protein sequence ID" value="MCT8990312.1"/>
    <property type="molecule type" value="Genomic_DNA"/>
</dbReference>